<dbReference type="InterPro" id="IPR002889">
    <property type="entry name" value="WSC_carb-bd"/>
</dbReference>
<evidence type="ECO:0000313" key="6">
    <source>
        <dbReference type="Proteomes" id="UP000182444"/>
    </source>
</evidence>
<sequence length="364" mass="37473">MRISTLWLISAATVALADGISLGCYDTTATDMVSASQDNFMSSKACNDECRSQGKAVFMINEKSCWCGGSIPAPGAKASPEMCNNPCPGYPAENCGGKSGNTLFFNFYQATNQDGSPVVNSYSTQKAQSTATTPSSASSSAAATSSSSSSSSTEQPSSSSSDDTSSNTPSSTSSTQPPSTTTTSTSSSDSSSSTDSTTGSTSSDSTSHTTGSPTTTSPTRTSGTSMTSASSDAQSSASATAGALTEEEKDKKSGGISGGAIAGIVIGVVAGIALVGLAFFILRRRRQSYEYQTQASDRYGFTDDPFTTAAEDKMNFSHNGTSAFVPVDQRLNPALINQRRMSEGSIADEQDYSRKILRVANPDA</sequence>
<accession>A0A1D8N531</accession>
<gene>
    <name evidence="5" type="ORF">YALI1_A16121g</name>
</gene>
<organism evidence="5 6">
    <name type="scientific">Yarrowia lipolytica</name>
    <name type="common">Candida lipolytica</name>
    <dbReference type="NCBI Taxonomy" id="4952"/>
    <lineage>
        <taxon>Eukaryota</taxon>
        <taxon>Fungi</taxon>
        <taxon>Dikarya</taxon>
        <taxon>Ascomycota</taxon>
        <taxon>Saccharomycotina</taxon>
        <taxon>Dipodascomycetes</taxon>
        <taxon>Dipodascales</taxon>
        <taxon>Dipodascales incertae sedis</taxon>
        <taxon>Yarrowia</taxon>
    </lineage>
</organism>
<dbReference type="Proteomes" id="UP000182444">
    <property type="component" value="Chromosome 1A"/>
</dbReference>
<evidence type="ECO:0000256" key="1">
    <source>
        <dbReference type="SAM" id="MobiDB-lite"/>
    </source>
</evidence>
<evidence type="ECO:0000259" key="4">
    <source>
        <dbReference type="PROSITE" id="PS51212"/>
    </source>
</evidence>
<keyword evidence="3" id="KW-0732">Signal</keyword>
<dbReference type="PANTHER" id="PTHR16861:SF9">
    <property type="entry name" value="CELL WALL INTEGRITY AND STRESS RESPONSE COMPONENT 1"/>
    <property type="match status" value="1"/>
</dbReference>
<dbReference type="RefSeq" id="XP_500120.3">
    <property type="nucleotide sequence ID" value="XM_500120.3"/>
</dbReference>
<feature type="chain" id="PRO_5030026647" description="WSC domain-containing protein" evidence="3">
    <location>
        <begin position="20"/>
        <end position="364"/>
    </location>
</feature>
<dbReference type="eggNOG" id="KOG4157">
    <property type="taxonomic scope" value="Eukaryota"/>
</dbReference>
<keyword evidence="2" id="KW-0472">Membrane</keyword>
<evidence type="ECO:0000256" key="2">
    <source>
        <dbReference type="SAM" id="Phobius"/>
    </source>
</evidence>
<reference evidence="5 6" key="1">
    <citation type="journal article" date="2016" name="PLoS ONE">
        <title>Sequence Assembly of Yarrowia lipolytica Strain W29/CLIB89 Shows Transposable Element Diversity.</title>
        <authorList>
            <person name="Magnan C."/>
            <person name="Yu J."/>
            <person name="Chang I."/>
            <person name="Jahn E."/>
            <person name="Kanomata Y."/>
            <person name="Wu J."/>
            <person name="Zeller M."/>
            <person name="Oakes M."/>
            <person name="Baldi P."/>
            <person name="Sandmeyer S."/>
        </authorList>
    </citation>
    <scope>NUCLEOTIDE SEQUENCE [LARGE SCALE GENOMIC DNA]</scope>
    <source>
        <strain evidence="6">CLIB89(W29)</strain>
    </source>
</reference>
<dbReference type="VEuPathDB" id="FungiDB:YALI0_A16214g"/>
<proteinExistence type="predicted"/>
<name>A0A1D8N531_YARLL</name>
<feature type="transmembrane region" description="Helical" evidence="2">
    <location>
        <begin position="260"/>
        <end position="282"/>
    </location>
</feature>
<dbReference type="PANTHER" id="PTHR16861">
    <property type="entry name" value="GLYCOPROTEIN 38"/>
    <property type="match status" value="1"/>
</dbReference>
<dbReference type="PROSITE" id="PS51212">
    <property type="entry name" value="WSC"/>
    <property type="match status" value="1"/>
</dbReference>
<protein>
    <recommendedName>
        <fullName evidence="4">WSC domain-containing protein</fullName>
    </recommendedName>
</protein>
<keyword evidence="2" id="KW-1133">Transmembrane helix</keyword>
<feature type="domain" description="WSC" evidence="4">
    <location>
        <begin position="18"/>
        <end position="109"/>
    </location>
</feature>
<keyword evidence="2" id="KW-0812">Transmembrane</keyword>
<evidence type="ECO:0000313" key="5">
    <source>
        <dbReference type="EMBL" id="AOW00714.1"/>
    </source>
</evidence>
<feature type="region of interest" description="Disordered" evidence="1">
    <location>
        <begin position="130"/>
        <end position="257"/>
    </location>
</feature>
<dbReference type="GeneID" id="2906019"/>
<dbReference type="EMBL" id="CP017553">
    <property type="protein sequence ID" value="AOW00714.1"/>
    <property type="molecule type" value="Genomic_DNA"/>
</dbReference>
<evidence type="ECO:0000256" key="3">
    <source>
        <dbReference type="SAM" id="SignalP"/>
    </source>
</evidence>
<dbReference type="VEuPathDB" id="FungiDB:YALI1_A16121g"/>
<dbReference type="KEGG" id="yli:2906019"/>
<feature type="signal peptide" evidence="3">
    <location>
        <begin position="1"/>
        <end position="19"/>
    </location>
</feature>
<dbReference type="CDD" id="cd12087">
    <property type="entry name" value="TM_EGFR-like"/>
    <property type="match status" value="1"/>
</dbReference>
<feature type="compositionally biased region" description="Low complexity" evidence="1">
    <location>
        <begin position="130"/>
        <end position="244"/>
    </location>
</feature>
<dbReference type="AlphaFoldDB" id="A0A1D8N531"/>
<dbReference type="SMART" id="SM00321">
    <property type="entry name" value="WSC"/>
    <property type="match status" value="1"/>
</dbReference>
<dbReference type="Pfam" id="PF01822">
    <property type="entry name" value="WSC"/>
    <property type="match status" value="1"/>
</dbReference>